<gene>
    <name evidence="7" type="ORF">BSTOLATCC_MIC3635</name>
</gene>
<dbReference type="InterPro" id="IPR029071">
    <property type="entry name" value="Ubiquitin-like_domsf"/>
</dbReference>
<keyword evidence="3" id="KW-0472">Membrane</keyword>
<dbReference type="GO" id="GO:0016020">
    <property type="term" value="C:membrane"/>
    <property type="evidence" value="ECO:0007669"/>
    <property type="project" value="UniProtKB-SubCell"/>
</dbReference>
<dbReference type="InterPro" id="IPR004241">
    <property type="entry name" value="Atg8-like"/>
</dbReference>
<protein>
    <recommendedName>
        <fullName evidence="6">Autophagy-related protein</fullName>
    </recommendedName>
</protein>
<name>A0AAU9IBS5_9CILI</name>
<dbReference type="PANTHER" id="PTHR10969">
    <property type="entry name" value="MICROTUBULE-ASSOCIATED PROTEINS 1A/1B LIGHT CHAIN 3-RELATED"/>
    <property type="match status" value="1"/>
</dbReference>
<comment type="caution">
    <text evidence="7">The sequence shown here is derived from an EMBL/GenBank/DDBJ whole genome shotgun (WGS) entry which is preliminary data.</text>
</comment>
<dbReference type="Pfam" id="PF02991">
    <property type="entry name" value="ATG8"/>
    <property type="match status" value="1"/>
</dbReference>
<dbReference type="Proteomes" id="UP001162131">
    <property type="component" value="Unassembled WGS sequence"/>
</dbReference>
<comment type="subcellular location">
    <subcellularLocation>
        <location evidence="1">Membrane</location>
    </subcellularLocation>
</comment>
<evidence type="ECO:0000256" key="6">
    <source>
        <dbReference type="RuleBase" id="RU004384"/>
    </source>
</evidence>
<comment type="similarity">
    <text evidence="2 6">Belongs to the ATG8 family.</text>
</comment>
<organism evidence="7 8">
    <name type="scientific">Blepharisma stoltei</name>
    <dbReference type="NCBI Taxonomy" id="1481888"/>
    <lineage>
        <taxon>Eukaryota</taxon>
        <taxon>Sar</taxon>
        <taxon>Alveolata</taxon>
        <taxon>Ciliophora</taxon>
        <taxon>Postciliodesmatophora</taxon>
        <taxon>Heterotrichea</taxon>
        <taxon>Heterotrichida</taxon>
        <taxon>Blepharismidae</taxon>
        <taxon>Blepharisma</taxon>
    </lineage>
</organism>
<keyword evidence="8" id="KW-1185">Reference proteome</keyword>
<keyword evidence="6" id="KW-0072">Autophagy</keyword>
<proteinExistence type="inferred from homology"/>
<accession>A0AAU9IBS5</accession>
<dbReference type="EMBL" id="CAJZBQ010000004">
    <property type="protein sequence ID" value="CAG9311345.1"/>
    <property type="molecule type" value="Genomic_DNA"/>
</dbReference>
<dbReference type="GO" id="GO:0006914">
    <property type="term" value="P:autophagy"/>
    <property type="evidence" value="ECO:0007669"/>
    <property type="project" value="UniProtKB-KW"/>
</dbReference>
<dbReference type="SUPFAM" id="SSF54236">
    <property type="entry name" value="Ubiquitin-like"/>
    <property type="match status" value="1"/>
</dbReference>
<evidence type="ECO:0000313" key="7">
    <source>
        <dbReference type="EMBL" id="CAG9311345.1"/>
    </source>
</evidence>
<evidence type="ECO:0000313" key="8">
    <source>
        <dbReference type="Proteomes" id="UP001162131"/>
    </source>
</evidence>
<feature type="lipid moiety-binding region" description="Phosphatidylserine amidated glycine; alternate" evidence="5">
    <location>
        <position position="115"/>
    </location>
</feature>
<evidence type="ECO:0000256" key="2">
    <source>
        <dbReference type="ARBA" id="ARBA00007293"/>
    </source>
</evidence>
<dbReference type="AlphaFoldDB" id="A0AAU9IBS5"/>
<dbReference type="Gene3D" id="3.10.20.90">
    <property type="entry name" value="Phosphatidylinositol 3-kinase Catalytic Subunit, Chain A, domain 1"/>
    <property type="match status" value="1"/>
</dbReference>
<evidence type="ECO:0000256" key="5">
    <source>
        <dbReference type="PIRSR" id="PIRSR604241-50"/>
    </source>
</evidence>
<evidence type="ECO:0000256" key="1">
    <source>
        <dbReference type="ARBA" id="ARBA00004370"/>
    </source>
</evidence>
<evidence type="ECO:0000256" key="4">
    <source>
        <dbReference type="ARBA" id="ARBA00023288"/>
    </source>
</evidence>
<reference evidence="7" key="1">
    <citation type="submission" date="2021-09" db="EMBL/GenBank/DDBJ databases">
        <authorList>
            <consortium name="AG Swart"/>
            <person name="Singh M."/>
            <person name="Singh A."/>
            <person name="Seah K."/>
            <person name="Emmerich C."/>
        </authorList>
    </citation>
    <scope>NUCLEOTIDE SEQUENCE</scope>
    <source>
        <strain evidence="7">ATCC30299</strain>
    </source>
</reference>
<keyword evidence="4 5" id="KW-0449">Lipoprotein</keyword>
<evidence type="ECO:0000256" key="3">
    <source>
        <dbReference type="ARBA" id="ARBA00023136"/>
    </source>
</evidence>
<sequence length="115" mass="13414">MDSKLDSINLQQRKIECQKIMQSHPNQIPIILENDKEINDSKTMENRFLVPKRFKFQEFIFNLRKNMNLPKTSALFISIGGHLPALDKTMISIYDEFKNPDGFLYVRYSSESALG</sequence>